<organism evidence="2 3">
    <name type="scientific">Treponema berlinense</name>
    <dbReference type="NCBI Taxonomy" id="225004"/>
    <lineage>
        <taxon>Bacteria</taxon>
        <taxon>Pseudomonadati</taxon>
        <taxon>Spirochaetota</taxon>
        <taxon>Spirochaetia</taxon>
        <taxon>Spirochaetales</taxon>
        <taxon>Treponemataceae</taxon>
        <taxon>Treponema</taxon>
    </lineage>
</organism>
<dbReference type="EMBL" id="FUXC01000007">
    <property type="protein sequence ID" value="SJZ83544.1"/>
    <property type="molecule type" value="Genomic_DNA"/>
</dbReference>
<dbReference type="RefSeq" id="WP_078931100.1">
    <property type="nucleotide sequence ID" value="NZ_FUXC01000007.1"/>
</dbReference>
<dbReference type="PROSITE" id="PS01129">
    <property type="entry name" value="PSI_RLU"/>
    <property type="match status" value="1"/>
</dbReference>
<dbReference type="Pfam" id="PF00849">
    <property type="entry name" value="PseudoU_synth_2"/>
    <property type="match status" value="1"/>
</dbReference>
<keyword evidence="3" id="KW-1185">Reference proteome</keyword>
<sequence length="454" mass="51139">MFPPFEQERAAGVVLDILQKLGSGSITLIRDSKPSDERNNSLVMLGVLVCKKTDAKEGEFVNLITVSGISCSLKGEIPGIFVEPVVSNGQILKALEENDLEIHELTDKIKKEVLPQKQAELKKQREKLCDASLLKVFDKYSFCCADKKERKLLDIIDYQKTKKLPPTGTGDCCAPKLLNYAFKNSLVPLSMAETKIHFVLNGKTAQIEHTGKKTEFYPPCDSRCSLILPAILGLEILYRDSDIIVVNKQSGVLSVPGRGPEKQDCIVNRVKKLFPDCIEQPSVHRLDMETSGLLVLAFTKEAHRELNRQFEAREVQKKYIALIDGILAKKGIEKSGTMELFFRLDIENRPHQIWDRENGKSAVTQWQIENVEYYTAPDKSRRPATRVTFIPHTGRTHQLRLAAADSHGFGLPIIGDTLYGHCEKGERLLLHASELSFTHPRTKQKMDFLCPPEF</sequence>
<dbReference type="InterPro" id="IPR006224">
    <property type="entry name" value="PsdUridine_synth_RluA-like_CS"/>
</dbReference>
<protein>
    <submittedName>
        <fullName evidence="2">tRNA pseudouridine32 synthase / 23S rRNA pseudouridine746 synthase</fullName>
    </submittedName>
</protein>
<reference evidence="2 3" key="1">
    <citation type="submission" date="2017-02" db="EMBL/GenBank/DDBJ databases">
        <authorList>
            <person name="Peterson S.W."/>
        </authorList>
    </citation>
    <scope>NUCLEOTIDE SEQUENCE [LARGE SCALE GENOMIC DNA]</scope>
    <source>
        <strain evidence="2 3">ATCC BAA-909</strain>
    </source>
</reference>
<dbReference type="Gene3D" id="3.30.2350.10">
    <property type="entry name" value="Pseudouridine synthase"/>
    <property type="match status" value="1"/>
</dbReference>
<dbReference type="GO" id="GO:0000455">
    <property type="term" value="P:enzyme-directed rRNA pseudouridine synthesis"/>
    <property type="evidence" value="ECO:0007669"/>
    <property type="project" value="TreeGrafter"/>
</dbReference>
<evidence type="ECO:0000259" key="1">
    <source>
        <dbReference type="Pfam" id="PF00849"/>
    </source>
</evidence>
<gene>
    <name evidence="2" type="ORF">SAMN02745152_01359</name>
</gene>
<name>A0A1T4NW84_9SPIR</name>
<feature type="domain" description="Pseudouridine synthase RsuA/RluA-like" evidence="1">
    <location>
        <begin position="242"/>
        <end position="403"/>
    </location>
</feature>
<dbReference type="InterPro" id="IPR006145">
    <property type="entry name" value="PsdUridine_synth_RsuA/RluA"/>
</dbReference>
<dbReference type="GO" id="GO:0009982">
    <property type="term" value="F:pseudouridine synthase activity"/>
    <property type="evidence" value="ECO:0007669"/>
    <property type="project" value="InterPro"/>
</dbReference>
<dbReference type="PANTHER" id="PTHR21600">
    <property type="entry name" value="MITOCHONDRIAL RNA PSEUDOURIDINE SYNTHASE"/>
    <property type="match status" value="1"/>
</dbReference>
<dbReference type="AlphaFoldDB" id="A0A1T4NW84"/>
<dbReference type="InterPro" id="IPR050188">
    <property type="entry name" value="RluA_PseudoU_synthase"/>
</dbReference>
<dbReference type="InterPro" id="IPR020103">
    <property type="entry name" value="PsdUridine_synth_cat_dom_sf"/>
</dbReference>
<dbReference type="Proteomes" id="UP000190395">
    <property type="component" value="Unassembled WGS sequence"/>
</dbReference>
<dbReference type="SUPFAM" id="SSF55120">
    <property type="entry name" value="Pseudouridine synthase"/>
    <property type="match status" value="1"/>
</dbReference>
<accession>A0A1T4NW84</accession>
<dbReference type="GeneID" id="303367594"/>
<evidence type="ECO:0000313" key="3">
    <source>
        <dbReference type="Proteomes" id="UP000190395"/>
    </source>
</evidence>
<dbReference type="CDD" id="cd02869">
    <property type="entry name" value="PseudoU_synth_RluA_like"/>
    <property type="match status" value="1"/>
</dbReference>
<proteinExistence type="predicted"/>
<dbReference type="GO" id="GO:0003723">
    <property type="term" value="F:RNA binding"/>
    <property type="evidence" value="ECO:0007669"/>
    <property type="project" value="InterPro"/>
</dbReference>
<dbReference type="GO" id="GO:0140098">
    <property type="term" value="F:catalytic activity, acting on RNA"/>
    <property type="evidence" value="ECO:0007669"/>
    <property type="project" value="UniProtKB-ARBA"/>
</dbReference>
<evidence type="ECO:0000313" key="2">
    <source>
        <dbReference type="EMBL" id="SJZ83544.1"/>
    </source>
</evidence>
<dbReference type="STRING" id="225004.SAMN02745152_01359"/>
<dbReference type="PANTHER" id="PTHR21600:SF89">
    <property type="entry name" value="RIBOSOMAL LARGE SUBUNIT PSEUDOURIDINE SYNTHASE A"/>
    <property type="match status" value="1"/>
</dbReference>